<feature type="non-terminal residue" evidence="1">
    <location>
        <position position="172"/>
    </location>
</feature>
<dbReference type="Proteomes" id="UP001200034">
    <property type="component" value="Unassembled WGS sequence"/>
</dbReference>
<keyword evidence="2" id="KW-1185">Reference proteome</keyword>
<proteinExistence type="predicted"/>
<reference evidence="1" key="1">
    <citation type="journal article" date="2021" name="Mol. Ecol. Resour.">
        <title>Phylogenomic analyses of the genus Drosophila reveals genomic signals of climate adaptation.</title>
        <authorList>
            <person name="Li F."/>
            <person name="Rane R.V."/>
            <person name="Luria V."/>
            <person name="Xiong Z."/>
            <person name="Chen J."/>
            <person name="Li Z."/>
            <person name="Catullo R.A."/>
            <person name="Griffin P.C."/>
            <person name="Schiffer M."/>
            <person name="Pearce S."/>
            <person name="Lee S.F."/>
            <person name="McElroy K."/>
            <person name="Stocker A."/>
            <person name="Shirriffs J."/>
            <person name="Cockerell F."/>
            <person name="Coppin C."/>
            <person name="Sgro C.M."/>
            <person name="Karger A."/>
            <person name="Cain J.W."/>
            <person name="Weber J.A."/>
            <person name="Santpere G."/>
            <person name="Kirschner M.W."/>
            <person name="Hoffmann A.A."/>
            <person name="Oakeshott J.G."/>
            <person name="Zhang G."/>
        </authorList>
    </citation>
    <scope>NUCLEOTIDE SEQUENCE</scope>
    <source>
        <strain evidence="1">BGI-SZ-2011g</strain>
    </source>
</reference>
<evidence type="ECO:0000313" key="2">
    <source>
        <dbReference type="Proteomes" id="UP001200034"/>
    </source>
</evidence>
<dbReference type="EMBL" id="JAJJHW010003409">
    <property type="protein sequence ID" value="KAH8359874.1"/>
    <property type="molecule type" value="Genomic_DNA"/>
</dbReference>
<evidence type="ECO:0000313" key="1">
    <source>
        <dbReference type="EMBL" id="KAH8359874.1"/>
    </source>
</evidence>
<name>A0AAD4PHM9_9MUSC</name>
<comment type="caution">
    <text evidence="1">The sequence shown here is derived from an EMBL/GenBank/DDBJ whole genome shotgun (WGS) entry which is preliminary data.</text>
</comment>
<accession>A0AAD4PHM9</accession>
<organism evidence="1 2">
    <name type="scientific">Drosophila rubida</name>
    <dbReference type="NCBI Taxonomy" id="30044"/>
    <lineage>
        <taxon>Eukaryota</taxon>
        <taxon>Metazoa</taxon>
        <taxon>Ecdysozoa</taxon>
        <taxon>Arthropoda</taxon>
        <taxon>Hexapoda</taxon>
        <taxon>Insecta</taxon>
        <taxon>Pterygota</taxon>
        <taxon>Neoptera</taxon>
        <taxon>Endopterygota</taxon>
        <taxon>Diptera</taxon>
        <taxon>Brachycera</taxon>
        <taxon>Muscomorpha</taxon>
        <taxon>Ephydroidea</taxon>
        <taxon>Drosophilidae</taxon>
        <taxon>Drosophila</taxon>
    </lineage>
</organism>
<gene>
    <name evidence="1" type="ORF">KR093_009311</name>
</gene>
<protein>
    <submittedName>
        <fullName evidence="1">Uncharacterized protein</fullName>
    </submittedName>
</protein>
<sequence>MFSSLFSSRYNRKREIFYAQYEEARSRFSILPFFERPKEPLRTKTPKQIWKAKKLRPADYDYDEWIAGNFVPIVVRRGIELWSCCQLMELAPTEGSDVCSWRSWPRETVEEEEKEQALRRSQRLTDKPNLKLKDIGSSRVAIKWQQRLPTLETAMKQESTVGPELEMTFIDG</sequence>
<dbReference type="AlphaFoldDB" id="A0AAD4PHM9"/>